<dbReference type="Gene3D" id="3.40.630.30">
    <property type="match status" value="1"/>
</dbReference>
<protein>
    <submittedName>
        <fullName evidence="4">N-acetyltransferase</fullName>
    </submittedName>
</protein>
<organism evidence="4 5">
    <name type="scientific">Cellulomonas aerilata</name>
    <dbReference type="NCBI Taxonomy" id="515326"/>
    <lineage>
        <taxon>Bacteria</taxon>
        <taxon>Bacillati</taxon>
        <taxon>Actinomycetota</taxon>
        <taxon>Actinomycetes</taxon>
        <taxon>Micrococcales</taxon>
        <taxon>Cellulomonadaceae</taxon>
        <taxon>Cellulomonas</taxon>
    </lineage>
</organism>
<keyword evidence="1 4" id="KW-0808">Transferase</keyword>
<evidence type="ECO:0000259" key="3">
    <source>
        <dbReference type="PROSITE" id="PS51186"/>
    </source>
</evidence>
<keyword evidence="2" id="KW-0012">Acyltransferase</keyword>
<sequence length="168" mass="18176">MADLGAVAGPTLDVVGWDHPDAAVLRDMQQAEMRELYQDDDEPVPLRDTASITAMVVLRADGVPVACGALRRLSPGSWGDGEPGPGTGEVKRMFVRREWRGRGLSRLVLGELEDRAREQGLNRVVLETGTLQTAAIALYERSGYVPIAPYGGYVHSPLSLCFAKDLTA</sequence>
<dbReference type="PANTHER" id="PTHR43877">
    <property type="entry name" value="AMINOALKYLPHOSPHONATE N-ACETYLTRANSFERASE-RELATED-RELATED"/>
    <property type="match status" value="1"/>
</dbReference>
<accession>A0A512DF77</accession>
<dbReference type="Pfam" id="PF00583">
    <property type="entry name" value="Acetyltransf_1"/>
    <property type="match status" value="1"/>
</dbReference>
<dbReference type="RefSeq" id="WP_222595936.1">
    <property type="nucleotide sequence ID" value="NZ_BAAARM010000001.1"/>
</dbReference>
<evidence type="ECO:0000256" key="1">
    <source>
        <dbReference type="ARBA" id="ARBA00022679"/>
    </source>
</evidence>
<dbReference type="PANTHER" id="PTHR43877:SF2">
    <property type="entry name" value="AMINOALKYLPHOSPHONATE N-ACETYLTRANSFERASE-RELATED"/>
    <property type="match status" value="1"/>
</dbReference>
<gene>
    <name evidence="4" type="ORF">CAE01nite_28110</name>
</gene>
<dbReference type="PROSITE" id="PS51186">
    <property type="entry name" value="GNAT"/>
    <property type="match status" value="1"/>
</dbReference>
<proteinExistence type="predicted"/>
<dbReference type="GO" id="GO:0016747">
    <property type="term" value="F:acyltransferase activity, transferring groups other than amino-acyl groups"/>
    <property type="evidence" value="ECO:0007669"/>
    <property type="project" value="InterPro"/>
</dbReference>
<dbReference type="CDD" id="cd04301">
    <property type="entry name" value="NAT_SF"/>
    <property type="match status" value="1"/>
</dbReference>
<comment type="caution">
    <text evidence="4">The sequence shown here is derived from an EMBL/GenBank/DDBJ whole genome shotgun (WGS) entry which is preliminary data.</text>
</comment>
<evidence type="ECO:0000313" key="5">
    <source>
        <dbReference type="Proteomes" id="UP000321181"/>
    </source>
</evidence>
<dbReference type="SUPFAM" id="SSF55729">
    <property type="entry name" value="Acyl-CoA N-acyltransferases (Nat)"/>
    <property type="match status" value="1"/>
</dbReference>
<dbReference type="EMBL" id="BJYY01000017">
    <property type="protein sequence ID" value="GEO35086.1"/>
    <property type="molecule type" value="Genomic_DNA"/>
</dbReference>
<dbReference type="InterPro" id="IPR000182">
    <property type="entry name" value="GNAT_dom"/>
</dbReference>
<dbReference type="InterPro" id="IPR050832">
    <property type="entry name" value="Bact_Acetyltransf"/>
</dbReference>
<evidence type="ECO:0000256" key="2">
    <source>
        <dbReference type="ARBA" id="ARBA00023315"/>
    </source>
</evidence>
<dbReference type="Proteomes" id="UP000321181">
    <property type="component" value="Unassembled WGS sequence"/>
</dbReference>
<keyword evidence="5" id="KW-1185">Reference proteome</keyword>
<dbReference type="InterPro" id="IPR016181">
    <property type="entry name" value="Acyl_CoA_acyltransferase"/>
</dbReference>
<evidence type="ECO:0000313" key="4">
    <source>
        <dbReference type="EMBL" id="GEO35086.1"/>
    </source>
</evidence>
<dbReference type="AlphaFoldDB" id="A0A512DF77"/>
<reference evidence="4 5" key="1">
    <citation type="submission" date="2019-07" db="EMBL/GenBank/DDBJ databases">
        <title>Whole genome shotgun sequence of Cellulomonas aerilata NBRC 106308.</title>
        <authorList>
            <person name="Hosoyama A."/>
            <person name="Uohara A."/>
            <person name="Ohji S."/>
            <person name="Ichikawa N."/>
        </authorList>
    </citation>
    <scope>NUCLEOTIDE SEQUENCE [LARGE SCALE GENOMIC DNA]</scope>
    <source>
        <strain evidence="4 5">NBRC 106308</strain>
    </source>
</reference>
<name>A0A512DF77_9CELL</name>
<feature type="domain" description="N-acetyltransferase" evidence="3">
    <location>
        <begin position="12"/>
        <end position="167"/>
    </location>
</feature>